<dbReference type="InterPro" id="IPR041232">
    <property type="entry name" value="NPL"/>
</dbReference>
<feature type="region of interest" description="Disordered" evidence="1">
    <location>
        <begin position="1"/>
        <end position="25"/>
    </location>
</feature>
<accession>A0A6G1S8N5</accession>
<gene>
    <name evidence="3" type="ORF">g.19848</name>
</gene>
<dbReference type="AlphaFoldDB" id="A0A6G1S8N5"/>
<dbReference type="Pfam" id="PF17800">
    <property type="entry name" value="NPL"/>
    <property type="match status" value="1"/>
</dbReference>
<proteinExistence type="predicted"/>
<evidence type="ECO:0000313" key="3">
    <source>
        <dbReference type="EMBL" id="MDE46527.1"/>
    </source>
</evidence>
<organism evidence="3">
    <name type="scientific">Aceria tosichella</name>
    <name type="common">wheat curl mite</name>
    <dbReference type="NCBI Taxonomy" id="561515"/>
    <lineage>
        <taxon>Eukaryota</taxon>
        <taxon>Metazoa</taxon>
        <taxon>Ecdysozoa</taxon>
        <taxon>Arthropoda</taxon>
        <taxon>Chelicerata</taxon>
        <taxon>Arachnida</taxon>
        <taxon>Acari</taxon>
        <taxon>Acariformes</taxon>
        <taxon>Trombidiformes</taxon>
        <taxon>Prostigmata</taxon>
        <taxon>Eupodina</taxon>
        <taxon>Eriophyoidea</taxon>
        <taxon>Eriophyidae</taxon>
        <taxon>Eriophyinae</taxon>
        <taxon>Aceriini</taxon>
        <taxon>Aceria</taxon>
    </lineage>
</organism>
<sequence>MPKRKAISHNDSRSRSGHGKKDKVSHTVLLTLENNKRYAHTATSQYRITMASLQPSERRMPHCVCGTINEERRNRTQTEDKVIVVVEHDLNEYILCILDSDKVKQCKLNLEIQPGEQIAFRTIGKTPVLLSGVSSEPVG</sequence>
<evidence type="ECO:0000259" key="2">
    <source>
        <dbReference type="Pfam" id="PF17800"/>
    </source>
</evidence>
<dbReference type="Gene3D" id="2.60.120.340">
    <property type="entry name" value="Nucleoplasmin core domain"/>
    <property type="match status" value="1"/>
</dbReference>
<protein>
    <recommendedName>
        <fullName evidence="2">Nucleoplasmin-like domain-containing protein</fullName>
    </recommendedName>
</protein>
<reference evidence="3" key="1">
    <citation type="submission" date="2018-10" db="EMBL/GenBank/DDBJ databases">
        <title>Transcriptome assembly of Aceria tosichella (Wheat curl mite) Type 2.</title>
        <authorList>
            <person name="Scully E.D."/>
            <person name="Geib S.M."/>
            <person name="Palmer N.A."/>
            <person name="Gupta A.K."/>
            <person name="Sarath G."/>
            <person name="Tatineni S."/>
        </authorList>
    </citation>
    <scope>NUCLEOTIDE SEQUENCE</scope>
    <source>
        <strain evidence="3">LincolnNE</strain>
    </source>
</reference>
<evidence type="ECO:0000256" key="1">
    <source>
        <dbReference type="SAM" id="MobiDB-lite"/>
    </source>
</evidence>
<dbReference type="EMBL" id="GGYP01001756">
    <property type="protein sequence ID" value="MDE46527.1"/>
    <property type="molecule type" value="Transcribed_RNA"/>
</dbReference>
<name>A0A6G1S8N5_9ACAR</name>
<feature type="domain" description="Nucleoplasmin-like" evidence="2">
    <location>
        <begin position="30"/>
        <end position="132"/>
    </location>
</feature>